<keyword evidence="1" id="KW-1133">Transmembrane helix</keyword>
<keyword evidence="3" id="KW-1185">Reference proteome</keyword>
<accession>A0A1G7VZM5</accession>
<evidence type="ECO:0000256" key="1">
    <source>
        <dbReference type="SAM" id="Phobius"/>
    </source>
</evidence>
<dbReference type="EMBL" id="FNAN01000021">
    <property type="protein sequence ID" value="SDG65236.1"/>
    <property type="molecule type" value="Genomic_DNA"/>
</dbReference>
<evidence type="ECO:0000313" key="3">
    <source>
        <dbReference type="Proteomes" id="UP000198748"/>
    </source>
</evidence>
<keyword evidence="1" id="KW-0812">Transmembrane</keyword>
<proteinExistence type="predicted"/>
<organism evidence="2 3">
    <name type="scientific">Dyadobacter soli</name>
    <dbReference type="NCBI Taxonomy" id="659014"/>
    <lineage>
        <taxon>Bacteria</taxon>
        <taxon>Pseudomonadati</taxon>
        <taxon>Bacteroidota</taxon>
        <taxon>Cytophagia</taxon>
        <taxon>Cytophagales</taxon>
        <taxon>Spirosomataceae</taxon>
        <taxon>Dyadobacter</taxon>
    </lineage>
</organism>
<protein>
    <submittedName>
        <fullName evidence="2">Uncharacterized protein</fullName>
    </submittedName>
</protein>
<sequence>MKTNAEKYELATPLIFGTAIGALCSPFGPVVAIIGFAVGAGSGFWFDKVEDAKAESHKKAPVESASKKSICN</sequence>
<dbReference type="AlphaFoldDB" id="A0A1G7VZM5"/>
<dbReference type="RefSeq" id="WP_090156575.1">
    <property type="nucleotide sequence ID" value="NZ_FNAN01000021.1"/>
</dbReference>
<dbReference type="STRING" id="659014.SAMN04487996_12162"/>
<reference evidence="3" key="1">
    <citation type="submission" date="2016-10" db="EMBL/GenBank/DDBJ databases">
        <authorList>
            <person name="Varghese N."/>
            <person name="Submissions S."/>
        </authorList>
    </citation>
    <scope>NUCLEOTIDE SEQUENCE [LARGE SCALE GENOMIC DNA]</scope>
    <source>
        <strain evidence="3">DSM 25329</strain>
    </source>
</reference>
<dbReference type="Proteomes" id="UP000198748">
    <property type="component" value="Unassembled WGS sequence"/>
</dbReference>
<evidence type="ECO:0000313" key="2">
    <source>
        <dbReference type="EMBL" id="SDG65236.1"/>
    </source>
</evidence>
<gene>
    <name evidence="2" type="ORF">SAMN04487996_12162</name>
</gene>
<name>A0A1G7VZM5_9BACT</name>
<keyword evidence="1" id="KW-0472">Membrane</keyword>
<feature type="transmembrane region" description="Helical" evidence="1">
    <location>
        <begin position="14"/>
        <end position="38"/>
    </location>
</feature>